<accession>A0A7M7HLI4</accession>
<keyword evidence="3" id="KW-0677">Repeat</keyword>
<dbReference type="PROSITE" id="PS50294">
    <property type="entry name" value="WD_REPEATS_REGION"/>
    <property type="match status" value="1"/>
</dbReference>
<evidence type="ECO:0000256" key="3">
    <source>
        <dbReference type="ARBA" id="ARBA00022737"/>
    </source>
</evidence>
<evidence type="ECO:0000313" key="6">
    <source>
        <dbReference type="Proteomes" id="UP000007110"/>
    </source>
</evidence>
<reference evidence="5" key="2">
    <citation type="submission" date="2021-01" db="UniProtKB">
        <authorList>
            <consortium name="EnsemblMetazoa"/>
        </authorList>
    </citation>
    <scope>IDENTIFICATION</scope>
</reference>
<evidence type="ECO:0000256" key="4">
    <source>
        <dbReference type="PROSITE-ProRule" id="PRU00221"/>
    </source>
</evidence>
<dbReference type="InterPro" id="IPR019775">
    <property type="entry name" value="WD40_repeat_CS"/>
</dbReference>
<dbReference type="EnsemblMetazoa" id="XM_011680239">
    <property type="protein sequence ID" value="XP_011678541"/>
    <property type="gene ID" value="LOC580431"/>
</dbReference>
<feature type="repeat" description="WD" evidence="4">
    <location>
        <begin position="125"/>
        <end position="156"/>
    </location>
</feature>
<dbReference type="InterPro" id="IPR036322">
    <property type="entry name" value="WD40_repeat_dom_sf"/>
</dbReference>
<evidence type="ECO:0000256" key="2">
    <source>
        <dbReference type="ARBA" id="ARBA00022574"/>
    </source>
</evidence>
<dbReference type="Proteomes" id="UP000007110">
    <property type="component" value="Unassembled WGS sequence"/>
</dbReference>
<evidence type="ECO:0000256" key="1">
    <source>
        <dbReference type="ARBA" id="ARBA00009728"/>
    </source>
</evidence>
<organism evidence="5 6">
    <name type="scientific">Strongylocentrotus purpuratus</name>
    <name type="common">Purple sea urchin</name>
    <dbReference type="NCBI Taxonomy" id="7668"/>
    <lineage>
        <taxon>Eukaryota</taxon>
        <taxon>Metazoa</taxon>
        <taxon>Echinodermata</taxon>
        <taxon>Eleutherozoa</taxon>
        <taxon>Echinozoa</taxon>
        <taxon>Echinoidea</taxon>
        <taxon>Euechinoidea</taxon>
        <taxon>Echinacea</taxon>
        <taxon>Camarodonta</taxon>
        <taxon>Echinidea</taxon>
        <taxon>Strongylocentrotidae</taxon>
        <taxon>Strongylocentrotus</taxon>
    </lineage>
</organism>
<dbReference type="PANTHER" id="PTHR44411:SF1">
    <property type="entry name" value="THO COMPLEX SUBUNIT 6 HOMOLOG"/>
    <property type="match status" value="1"/>
</dbReference>
<dbReference type="InterPro" id="IPR001680">
    <property type="entry name" value="WD40_rpt"/>
</dbReference>
<sequence>MAMSYEEQILKEKKQLHMSVFAQCISPDGKYLLAGNNYGTIAVFSMRNALASDANENSRKPIFTFKAFDGAIFALLSTENFLICGGSGDIKAWKWKDIQQKAPRVAWSLSVPHSANFGAVETNGLAYSRQDNTLYSGGGDSELHVWDLESGTCKHSYTDHTDYIHAVALFNTSAQVASGSEDGTVRIWDTRTSGEPVAILEPSKHEECINNPRDKWISCVAVDPADDWLICGGGPSLSLWHLRSLSPTTVFEAPKCQPHVVLYHDDAVISAGTSPNIYHWHVNGDSKLTTPCTAMDVYSVVINTESEANKVLCSSGASSKIDVYTNFGYKAFSLDFC</sequence>
<dbReference type="InterPro" id="IPR042626">
    <property type="entry name" value="THOC6"/>
</dbReference>
<dbReference type="FunCoup" id="A0A7M7HLI4">
    <property type="interactions" value="923"/>
</dbReference>
<dbReference type="GO" id="GO:0000346">
    <property type="term" value="C:transcription export complex"/>
    <property type="evidence" value="ECO:0000318"/>
    <property type="project" value="GO_Central"/>
</dbReference>
<dbReference type="GeneID" id="580431"/>
<name>A0A7M7HLI4_STRPU</name>
<proteinExistence type="inferred from homology"/>
<dbReference type="OrthoDB" id="273067at2759"/>
<dbReference type="KEGG" id="spu:580431"/>
<dbReference type="Gene3D" id="2.130.10.10">
    <property type="entry name" value="YVTN repeat-like/Quinoprotein amine dehydrogenase"/>
    <property type="match status" value="2"/>
</dbReference>
<protein>
    <recommendedName>
        <fullName evidence="7">THO complex subunit 6 homolog</fullName>
    </recommendedName>
</protein>
<comment type="similarity">
    <text evidence="1">Belongs to the WD repeat THOC6 family.</text>
</comment>
<feature type="repeat" description="WD" evidence="4">
    <location>
        <begin position="157"/>
        <end position="198"/>
    </location>
</feature>
<keyword evidence="2 4" id="KW-0853">WD repeat</keyword>
<dbReference type="PROSITE" id="PS00678">
    <property type="entry name" value="WD_REPEATS_1"/>
    <property type="match status" value="2"/>
</dbReference>
<dbReference type="CTD" id="79228"/>
<dbReference type="SMART" id="SM00320">
    <property type="entry name" value="WD40"/>
    <property type="match status" value="6"/>
</dbReference>
<dbReference type="InParanoid" id="A0A7M7HLI4"/>
<dbReference type="Pfam" id="PF00400">
    <property type="entry name" value="WD40"/>
    <property type="match status" value="3"/>
</dbReference>
<dbReference type="PANTHER" id="PTHR44411">
    <property type="entry name" value="THO COMPLEX SUBUNIT 6 HOMOLOG"/>
    <property type="match status" value="1"/>
</dbReference>
<evidence type="ECO:0008006" key="7">
    <source>
        <dbReference type="Google" id="ProtNLM"/>
    </source>
</evidence>
<dbReference type="InterPro" id="IPR015943">
    <property type="entry name" value="WD40/YVTN_repeat-like_dom_sf"/>
</dbReference>
<keyword evidence="6" id="KW-1185">Reference proteome</keyword>
<dbReference type="GO" id="GO:0000347">
    <property type="term" value="C:THO complex"/>
    <property type="evidence" value="ECO:0000318"/>
    <property type="project" value="GO_Central"/>
</dbReference>
<dbReference type="RefSeq" id="XP_011678541.1">
    <property type="nucleotide sequence ID" value="XM_011680239.2"/>
</dbReference>
<dbReference type="OMA" id="FTEDWLL"/>
<evidence type="ECO:0000313" key="5">
    <source>
        <dbReference type="EnsemblMetazoa" id="XP_011678541"/>
    </source>
</evidence>
<dbReference type="SUPFAM" id="SSF50978">
    <property type="entry name" value="WD40 repeat-like"/>
    <property type="match status" value="1"/>
</dbReference>
<dbReference type="PROSITE" id="PS50082">
    <property type="entry name" value="WD_REPEATS_2"/>
    <property type="match status" value="2"/>
</dbReference>
<reference evidence="6" key="1">
    <citation type="submission" date="2015-02" db="EMBL/GenBank/DDBJ databases">
        <title>Genome sequencing for Strongylocentrotus purpuratus.</title>
        <authorList>
            <person name="Murali S."/>
            <person name="Liu Y."/>
            <person name="Vee V."/>
            <person name="English A."/>
            <person name="Wang M."/>
            <person name="Skinner E."/>
            <person name="Han Y."/>
            <person name="Muzny D.M."/>
            <person name="Worley K.C."/>
            <person name="Gibbs R.A."/>
        </authorList>
    </citation>
    <scope>NUCLEOTIDE SEQUENCE</scope>
</reference>
<dbReference type="AlphaFoldDB" id="A0A7M7HLI4"/>
<dbReference type="GO" id="GO:0006406">
    <property type="term" value="P:mRNA export from nucleus"/>
    <property type="evidence" value="ECO:0000318"/>
    <property type="project" value="GO_Central"/>
</dbReference>